<accession>W9GTI8</accession>
<protein>
    <submittedName>
        <fullName evidence="1">Uncharacterized protein</fullName>
    </submittedName>
</protein>
<keyword evidence="2" id="KW-1185">Reference proteome</keyword>
<dbReference type="Proteomes" id="UP000019486">
    <property type="component" value="Unassembled WGS sequence"/>
</dbReference>
<dbReference type="RefSeq" id="WP_157619739.1">
    <property type="nucleotide sequence ID" value="NZ_AVFL01000057.1"/>
</dbReference>
<gene>
    <name evidence="1" type="ORF">N825_22395</name>
</gene>
<reference evidence="1 2" key="1">
    <citation type="submission" date="2013-08" db="EMBL/GenBank/DDBJ databases">
        <title>The genome sequence of Skermanella stibiiresistens.</title>
        <authorList>
            <person name="Zhu W."/>
            <person name="Wang G."/>
        </authorList>
    </citation>
    <scope>NUCLEOTIDE SEQUENCE [LARGE SCALE GENOMIC DNA]</scope>
    <source>
        <strain evidence="1 2">SB22</strain>
    </source>
</reference>
<proteinExistence type="predicted"/>
<organism evidence="1 2">
    <name type="scientific">Skermanella stibiiresistens SB22</name>
    <dbReference type="NCBI Taxonomy" id="1385369"/>
    <lineage>
        <taxon>Bacteria</taxon>
        <taxon>Pseudomonadati</taxon>
        <taxon>Pseudomonadota</taxon>
        <taxon>Alphaproteobacteria</taxon>
        <taxon>Rhodospirillales</taxon>
        <taxon>Azospirillaceae</taxon>
        <taxon>Skermanella</taxon>
    </lineage>
</organism>
<evidence type="ECO:0000313" key="2">
    <source>
        <dbReference type="Proteomes" id="UP000019486"/>
    </source>
</evidence>
<evidence type="ECO:0000313" key="1">
    <source>
        <dbReference type="EMBL" id="EWY36001.1"/>
    </source>
</evidence>
<name>W9GTI8_9PROT</name>
<sequence>MCTIGAEGTTDVVRITPMSLTWISNTASDLFSIAGGDYKITFSRS</sequence>
<dbReference type="AlphaFoldDB" id="W9GTI8"/>
<comment type="caution">
    <text evidence="1">The sequence shown here is derived from an EMBL/GenBank/DDBJ whole genome shotgun (WGS) entry which is preliminary data.</text>
</comment>
<dbReference type="EMBL" id="AVFL01000057">
    <property type="protein sequence ID" value="EWY36001.1"/>
    <property type="molecule type" value="Genomic_DNA"/>
</dbReference>